<keyword evidence="2" id="KW-1185">Reference proteome</keyword>
<gene>
    <name evidence="1" type="ORF">M2272_005903</name>
</gene>
<evidence type="ECO:0000313" key="2">
    <source>
        <dbReference type="Proteomes" id="UP001160130"/>
    </source>
</evidence>
<organism evidence="1 2">
    <name type="scientific">Mycolicibacterium frederiksbergense</name>
    <dbReference type="NCBI Taxonomy" id="117567"/>
    <lineage>
        <taxon>Bacteria</taxon>
        <taxon>Bacillati</taxon>
        <taxon>Actinomycetota</taxon>
        <taxon>Actinomycetes</taxon>
        <taxon>Mycobacteriales</taxon>
        <taxon>Mycobacteriaceae</taxon>
        <taxon>Mycolicibacterium</taxon>
    </lineage>
</organism>
<dbReference type="RefSeq" id="WP_280835783.1">
    <property type="nucleotide sequence ID" value="NZ_JARXVE010000016.1"/>
</dbReference>
<dbReference type="EMBL" id="JARXVE010000016">
    <property type="protein sequence ID" value="MDH6199235.1"/>
    <property type="molecule type" value="Genomic_DNA"/>
</dbReference>
<proteinExistence type="predicted"/>
<sequence>MIDTRIIHALGNTKAGAEAARKRERSAAEAAFDDARTDLWELLNEGPNPPLGVREDLEADLNRYEEVLKLLRLGRFWAAAYISKVIIGDLTLVADRWVA</sequence>
<reference evidence="1 2" key="1">
    <citation type="submission" date="2023-04" db="EMBL/GenBank/DDBJ databases">
        <title>Forest soil microbial communities from Buena Vista Peninsula, Colon Province, Panama.</title>
        <authorList>
            <person name="Bouskill N."/>
        </authorList>
    </citation>
    <scope>NUCLEOTIDE SEQUENCE [LARGE SCALE GENOMIC DNA]</scope>
    <source>
        <strain evidence="1 2">AC80</strain>
    </source>
</reference>
<dbReference type="Proteomes" id="UP001160130">
    <property type="component" value="Unassembled WGS sequence"/>
</dbReference>
<protein>
    <submittedName>
        <fullName evidence="1">Uncharacterized protein</fullName>
    </submittedName>
</protein>
<name>A0ABT6LB70_9MYCO</name>
<accession>A0ABT6LB70</accession>
<evidence type="ECO:0000313" key="1">
    <source>
        <dbReference type="EMBL" id="MDH6199235.1"/>
    </source>
</evidence>
<comment type="caution">
    <text evidence="1">The sequence shown here is derived from an EMBL/GenBank/DDBJ whole genome shotgun (WGS) entry which is preliminary data.</text>
</comment>